<evidence type="ECO:0000256" key="7">
    <source>
        <dbReference type="ARBA" id="ARBA00034219"/>
    </source>
</evidence>
<dbReference type="AlphaFoldDB" id="J3MQB0"/>
<keyword evidence="5" id="KW-0547">Nucleotide-binding</keyword>
<evidence type="ECO:0000313" key="14">
    <source>
        <dbReference type="Proteomes" id="UP000006038"/>
    </source>
</evidence>
<evidence type="ECO:0000259" key="12">
    <source>
        <dbReference type="Pfam" id="PF00501"/>
    </source>
</evidence>
<dbReference type="OMA" id="AYVANCE"/>
<organism evidence="13">
    <name type="scientific">Oryza brachyantha</name>
    <name type="common">malo sina</name>
    <dbReference type="NCBI Taxonomy" id="4533"/>
    <lineage>
        <taxon>Eukaryota</taxon>
        <taxon>Viridiplantae</taxon>
        <taxon>Streptophyta</taxon>
        <taxon>Embryophyta</taxon>
        <taxon>Tracheophyta</taxon>
        <taxon>Spermatophyta</taxon>
        <taxon>Magnoliopsida</taxon>
        <taxon>Liliopsida</taxon>
        <taxon>Poales</taxon>
        <taxon>Poaceae</taxon>
        <taxon>BOP clade</taxon>
        <taxon>Oryzoideae</taxon>
        <taxon>Oryzeae</taxon>
        <taxon>Oryzinae</taxon>
        <taxon>Oryza</taxon>
    </lineage>
</organism>
<evidence type="ECO:0000256" key="1">
    <source>
        <dbReference type="ARBA" id="ARBA00001946"/>
    </source>
</evidence>
<protein>
    <recommendedName>
        <fullName evidence="3">4-coumarate--CoA ligase</fullName>
        <ecNumber evidence="3">6.2.1.12</ecNumber>
    </recommendedName>
</protein>
<proteinExistence type="inferred from homology"/>
<sequence length="281" mass="29879">MLLLPNSVVFPVSFLAVLAAGGVATTVNPSSSPKEIAAQARATGASLVLASRDGARKLLSPLAAPVVLVPEILDLSVGAAAEDEDQRAFAEFRALLDDDSESAEIATVVGQDDAAAILFSSGTTGRSKGVVLTHRNLIAMVELFVRFEASQYARGARENVYLAALPMFHVYGLSLFAVGLLSLGTTVVVMRRFDVREAVRAIGRYRVTHLPLVPPIMAAMGGGRRPSAAGGGGLPGAGLLRRRADKGHAHPRIPSGLPPSRFHSGLWHDRIYCRWNSRFQH</sequence>
<comment type="catalytic activity">
    <reaction evidence="9">
        <text>(E)-4-coumarate + ATP + CoA = (E)-4-coumaroyl-CoA + AMP + diphosphate</text>
        <dbReference type="Rhea" id="RHEA:19641"/>
        <dbReference type="ChEBI" id="CHEBI:12876"/>
        <dbReference type="ChEBI" id="CHEBI:30616"/>
        <dbReference type="ChEBI" id="CHEBI:33019"/>
        <dbReference type="ChEBI" id="CHEBI:57287"/>
        <dbReference type="ChEBI" id="CHEBI:85008"/>
        <dbReference type="ChEBI" id="CHEBI:456215"/>
        <dbReference type="EC" id="6.2.1.12"/>
    </reaction>
    <physiologicalReaction direction="left-to-right" evidence="9">
        <dbReference type="Rhea" id="RHEA:19642"/>
    </physiologicalReaction>
</comment>
<comment type="catalytic activity">
    <reaction evidence="8">
        <text>(E)-4-coumaroyl-AMP + CoA = (E)-4-coumaroyl-CoA + AMP + H(+)</text>
        <dbReference type="Rhea" id="RHEA:72423"/>
        <dbReference type="ChEBI" id="CHEBI:15378"/>
        <dbReference type="ChEBI" id="CHEBI:57287"/>
        <dbReference type="ChEBI" id="CHEBI:85008"/>
        <dbReference type="ChEBI" id="CHEBI:192348"/>
        <dbReference type="ChEBI" id="CHEBI:456215"/>
    </reaction>
    <physiologicalReaction direction="left-to-right" evidence="8">
        <dbReference type="Rhea" id="RHEA:72424"/>
    </physiologicalReaction>
</comment>
<dbReference type="GO" id="GO:0005777">
    <property type="term" value="C:peroxisome"/>
    <property type="evidence" value="ECO:0007669"/>
    <property type="project" value="TreeGrafter"/>
</dbReference>
<evidence type="ECO:0000256" key="11">
    <source>
        <dbReference type="SAM" id="SignalP"/>
    </source>
</evidence>
<evidence type="ECO:0000256" key="9">
    <source>
        <dbReference type="ARBA" id="ARBA00034252"/>
    </source>
</evidence>
<feature type="chain" id="PRO_5003775179" description="4-coumarate--CoA ligase" evidence="11">
    <location>
        <begin position="25"/>
        <end position="281"/>
    </location>
</feature>
<feature type="domain" description="AMP-dependent synthetase/ligase" evidence="12">
    <location>
        <begin position="2"/>
        <end position="220"/>
    </location>
</feature>
<comment type="catalytic activity">
    <reaction evidence="7">
        <text>(E)-4-coumarate + ATP + H(+) = (E)-4-coumaroyl-AMP + diphosphate</text>
        <dbReference type="Rhea" id="RHEA:72419"/>
        <dbReference type="ChEBI" id="CHEBI:12876"/>
        <dbReference type="ChEBI" id="CHEBI:15378"/>
        <dbReference type="ChEBI" id="CHEBI:30616"/>
        <dbReference type="ChEBI" id="CHEBI:33019"/>
        <dbReference type="ChEBI" id="CHEBI:192348"/>
    </reaction>
    <physiologicalReaction direction="left-to-right" evidence="7">
        <dbReference type="Rhea" id="RHEA:72420"/>
    </physiologicalReaction>
</comment>
<evidence type="ECO:0000256" key="2">
    <source>
        <dbReference type="ARBA" id="ARBA00006432"/>
    </source>
</evidence>
<keyword evidence="14" id="KW-1185">Reference proteome</keyword>
<reference evidence="13" key="1">
    <citation type="journal article" date="2013" name="Nat. Commun.">
        <title>Whole-genome sequencing of Oryza brachyantha reveals mechanisms underlying Oryza genome evolution.</title>
        <authorList>
            <person name="Chen J."/>
            <person name="Huang Q."/>
            <person name="Gao D."/>
            <person name="Wang J."/>
            <person name="Lang Y."/>
            <person name="Liu T."/>
            <person name="Li B."/>
            <person name="Bai Z."/>
            <person name="Luis Goicoechea J."/>
            <person name="Liang C."/>
            <person name="Chen C."/>
            <person name="Zhang W."/>
            <person name="Sun S."/>
            <person name="Liao Y."/>
            <person name="Zhang X."/>
            <person name="Yang L."/>
            <person name="Song C."/>
            <person name="Wang M."/>
            <person name="Shi J."/>
            <person name="Liu G."/>
            <person name="Liu J."/>
            <person name="Zhou H."/>
            <person name="Zhou W."/>
            <person name="Yu Q."/>
            <person name="An N."/>
            <person name="Chen Y."/>
            <person name="Cai Q."/>
            <person name="Wang B."/>
            <person name="Liu B."/>
            <person name="Min J."/>
            <person name="Huang Y."/>
            <person name="Wu H."/>
            <person name="Li Z."/>
            <person name="Zhang Y."/>
            <person name="Yin Y."/>
            <person name="Song W."/>
            <person name="Jiang J."/>
            <person name="Jackson S.A."/>
            <person name="Wing R.A."/>
            <person name="Wang J."/>
            <person name="Chen M."/>
        </authorList>
    </citation>
    <scope>NUCLEOTIDE SEQUENCE [LARGE SCALE GENOMIC DNA]</scope>
    <source>
        <strain evidence="13">cv. IRGC 101232</strain>
    </source>
</reference>
<evidence type="ECO:0000256" key="6">
    <source>
        <dbReference type="ARBA" id="ARBA00022840"/>
    </source>
</evidence>
<feature type="signal peptide" evidence="11">
    <location>
        <begin position="1"/>
        <end position="24"/>
    </location>
</feature>
<comment type="cofactor">
    <cofactor evidence="1">
        <name>Mg(2+)</name>
        <dbReference type="ChEBI" id="CHEBI:18420"/>
    </cofactor>
</comment>
<dbReference type="InterPro" id="IPR000873">
    <property type="entry name" value="AMP-dep_synth/lig_dom"/>
</dbReference>
<feature type="transmembrane region" description="Helical" evidence="10">
    <location>
        <begin position="168"/>
        <end position="190"/>
    </location>
</feature>
<keyword evidence="6" id="KW-0067">ATP-binding</keyword>
<dbReference type="GO" id="GO:0106290">
    <property type="term" value="F:trans-cinnamate-CoA ligase activity"/>
    <property type="evidence" value="ECO:0007669"/>
    <property type="project" value="UniProtKB-ARBA"/>
</dbReference>
<keyword evidence="10" id="KW-0472">Membrane</keyword>
<evidence type="ECO:0000313" key="13">
    <source>
        <dbReference type="EnsemblPlants" id="OB08G12890.1"/>
    </source>
</evidence>
<evidence type="ECO:0000256" key="4">
    <source>
        <dbReference type="ARBA" id="ARBA00022598"/>
    </source>
</evidence>
<evidence type="ECO:0000256" key="8">
    <source>
        <dbReference type="ARBA" id="ARBA00034223"/>
    </source>
</evidence>
<dbReference type="InterPro" id="IPR020845">
    <property type="entry name" value="AMP-binding_CS"/>
</dbReference>
<dbReference type="PROSITE" id="PS00455">
    <property type="entry name" value="AMP_BINDING"/>
    <property type="match status" value="1"/>
</dbReference>
<dbReference type="EC" id="6.2.1.12" evidence="3"/>
<evidence type="ECO:0000256" key="5">
    <source>
        <dbReference type="ARBA" id="ARBA00022741"/>
    </source>
</evidence>
<dbReference type="Pfam" id="PF00501">
    <property type="entry name" value="AMP-binding"/>
    <property type="match status" value="1"/>
</dbReference>
<dbReference type="Gramene" id="OB08G12890.1">
    <property type="protein sequence ID" value="OB08G12890.1"/>
    <property type="gene ID" value="OB08G12890"/>
</dbReference>
<keyword evidence="11" id="KW-0732">Signal</keyword>
<dbReference type="PANTHER" id="PTHR24096:SF149">
    <property type="entry name" value="AMP-BINDING DOMAIN-CONTAINING PROTEIN-RELATED"/>
    <property type="match status" value="1"/>
</dbReference>
<dbReference type="GO" id="GO:0006744">
    <property type="term" value="P:ubiquinone biosynthetic process"/>
    <property type="evidence" value="ECO:0007669"/>
    <property type="project" value="TreeGrafter"/>
</dbReference>
<evidence type="ECO:0000256" key="3">
    <source>
        <dbReference type="ARBA" id="ARBA00012959"/>
    </source>
</evidence>
<evidence type="ECO:0000256" key="10">
    <source>
        <dbReference type="SAM" id="Phobius"/>
    </source>
</evidence>
<dbReference type="GO" id="GO:0005524">
    <property type="term" value="F:ATP binding"/>
    <property type="evidence" value="ECO:0007669"/>
    <property type="project" value="UniProtKB-KW"/>
</dbReference>
<reference evidence="13" key="2">
    <citation type="submission" date="2013-04" db="UniProtKB">
        <authorList>
            <consortium name="EnsemblPlants"/>
        </authorList>
    </citation>
    <scope>IDENTIFICATION</scope>
</reference>
<keyword evidence="10" id="KW-1133">Transmembrane helix</keyword>
<accession>J3MQB0</accession>
<dbReference type="eggNOG" id="KOG1176">
    <property type="taxonomic scope" value="Eukaryota"/>
</dbReference>
<dbReference type="PANTHER" id="PTHR24096">
    <property type="entry name" value="LONG-CHAIN-FATTY-ACID--COA LIGASE"/>
    <property type="match status" value="1"/>
</dbReference>
<keyword evidence="10" id="KW-0812">Transmembrane</keyword>
<name>J3MQB0_ORYBR</name>
<dbReference type="STRING" id="4533.J3MQB0"/>
<dbReference type="EnsemblPlants" id="OB08G12890.1">
    <property type="protein sequence ID" value="OB08G12890.1"/>
    <property type="gene ID" value="OB08G12890"/>
</dbReference>
<dbReference type="GO" id="GO:0016207">
    <property type="term" value="F:4-coumarate-CoA ligase activity"/>
    <property type="evidence" value="ECO:0007669"/>
    <property type="project" value="UniProtKB-EC"/>
</dbReference>
<dbReference type="Proteomes" id="UP000006038">
    <property type="component" value="Chromosome 8"/>
</dbReference>
<keyword evidence="4" id="KW-0436">Ligase</keyword>
<dbReference type="Gene3D" id="3.40.50.980">
    <property type="match status" value="2"/>
</dbReference>
<dbReference type="SUPFAM" id="SSF56801">
    <property type="entry name" value="Acetyl-CoA synthetase-like"/>
    <property type="match status" value="1"/>
</dbReference>
<dbReference type="HOGENOM" id="CLU_991691_0_0_1"/>
<comment type="similarity">
    <text evidence="2">Belongs to the ATP-dependent AMP-binding enzyme family.</text>
</comment>
<dbReference type="GO" id="GO:0009698">
    <property type="term" value="P:phenylpropanoid metabolic process"/>
    <property type="evidence" value="ECO:0007669"/>
    <property type="project" value="UniProtKB-ARBA"/>
</dbReference>